<feature type="transmembrane region" description="Helical" evidence="1">
    <location>
        <begin position="122"/>
        <end position="145"/>
    </location>
</feature>
<keyword evidence="1" id="KW-1133">Transmembrane helix</keyword>
<sequence length="296" mass="33084">MVSASAVFLAAYMVLGLALAYLLITKRAPRAWRNLWLAIHILLRIAAQISSVGFGVEGFRNVNWMYAYFVLGVEGTTSIIICWARFFIAFQMKVWGNSYLEPRRPEGMSTWRYQLYSLSSPVVFGHIFIITANVLLVVGGVVSLNNHTDTDDEYHPTKNTLGLRVAAYALFMSIVQSIAAYTIVEIRKCVSHGLKHTCLKIVLLVWPFLTIRVIFGILSCTVDIFDLNNPALYTSLDGFPSSYVAAESCLGIFPEFASATFLVISNSLWNHIQPAQDIEQTQTELQTDLLKADTPK</sequence>
<keyword evidence="1" id="KW-0812">Transmembrane</keyword>
<feature type="transmembrane region" description="Helical" evidence="1">
    <location>
        <begin position="6"/>
        <end position="24"/>
    </location>
</feature>
<dbReference type="OrthoDB" id="2560628at2759"/>
<gene>
    <name evidence="2" type="ORF">CANCADRAFT_29057</name>
</gene>
<dbReference type="PANTHER" id="PTHR42109">
    <property type="entry name" value="UNPLACED GENOMIC SCAFFOLD UM_SCAF_CONTIG_1.265, WHOLE GENOME SHOTGUN SEQUENCE"/>
    <property type="match status" value="1"/>
</dbReference>
<dbReference type="AlphaFoldDB" id="A0A1E4TAF7"/>
<organism evidence="2 3">
    <name type="scientific">Tortispora caseinolytica NRRL Y-17796</name>
    <dbReference type="NCBI Taxonomy" id="767744"/>
    <lineage>
        <taxon>Eukaryota</taxon>
        <taxon>Fungi</taxon>
        <taxon>Dikarya</taxon>
        <taxon>Ascomycota</taxon>
        <taxon>Saccharomycotina</taxon>
        <taxon>Trigonopsidomycetes</taxon>
        <taxon>Trigonopsidales</taxon>
        <taxon>Trigonopsidaceae</taxon>
        <taxon>Tortispora</taxon>
    </lineage>
</organism>
<dbReference type="Proteomes" id="UP000095023">
    <property type="component" value="Unassembled WGS sequence"/>
</dbReference>
<accession>A0A1E4TAF7</accession>
<keyword evidence="3" id="KW-1185">Reference proteome</keyword>
<proteinExistence type="predicted"/>
<feature type="transmembrane region" description="Helical" evidence="1">
    <location>
        <begin position="198"/>
        <end position="218"/>
    </location>
</feature>
<evidence type="ECO:0000256" key="1">
    <source>
        <dbReference type="SAM" id="Phobius"/>
    </source>
</evidence>
<reference evidence="3" key="1">
    <citation type="submission" date="2016-02" db="EMBL/GenBank/DDBJ databases">
        <title>Comparative genomics of biotechnologically important yeasts.</title>
        <authorList>
            <consortium name="DOE Joint Genome Institute"/>
            <person name="Riley R."/>
            <person name="Haridas S."/>
            <person name="Wolfe K.H."/>
            <person name="Lopes M.R."/>
            <person name="Hittinger C.T."/>
            <person name="Goker M."/>
            <person name="Salamov A."/>
            <person name="Wisecaver J."/>
            <person name="Long T.M."/>
            <person name="Aerts A.L."/>
            <person name="Barry K."/>
            <person name="Choi C."/>
            <person name="Clum A."/>
            <person name="Coughlan A.Y."/>
            <person name="Deshpande S."/>
            <person name="Douglass A.P."/>
            <person name="Hanson S.J."/>
            <person name="Klenk H.-P."/>
            <person name="Labutti K."/>
            <person name="Lapidus A."/>
            <person name="Lindquist E."/>
            <person name="Lipzen A."/>
            <person name="Meier-Kolthoff J.P."/>
            <person name="Ohm R.A."/>
            <person name="Otillar R.P."/>
            <person name="Pangilinan J."/>
            <person name="Peng Y."/>
            <person name="Rokas A."/>
            <person name="Rosa C.A."/>
            <person name="Scheuner C."/>
            <person name="Sibirny A.A."/>
            <person name="Slot J.C."/>
            <person name="Stielow J.B."/>
            <person name="Sun H."/>
            <person name="Kurtzman C.P."/>
            <person name="Blackwell M."/>
            <person name="Jeffries T.W."/>
            <person name="Grigoriev I.V."/>
        </authorList>
    </citation>
    <scope>NUCLEOTIDE SEQUENCE [LARGE SCALE GENOMIC DNA]</scope>
    <source>
        <strain evidence="3">NRRL Y-17796</strain>
    </source>
</reference>
<dbReference type="PANTHER" id="PTHR42109:SF2">
    <property type="entry name" value="INTEGRAL MEMBRANE PROTEIN"/>
    <property type="match status" value="1"/>
</dbReference>
<keyword evidence="1" id="KW-0472">Membrane</keyword>
<protein>
    <submittedName>
        <fullName evidence="2">Uncharacterized protein</fullName>
    </submittedName>
</protein>
<dbReference type="EMBL" id="KV453843">
    <property type="protein sequence ID" value="ODV88638.1"/>
    <property type="molecule type" value="Genomic_DNA"/>
</dbReference>
<feature type="transmembrane region" description="Helical" evidence="1">
    <location>
        <begin position="36"/>
        <end position="54"/>
    </location>
</feature>
<feature type="transmembrane region" description="Helical" evidence="1">
    <location>
        <begin position="165"/>
        <end position="186"/>
    </location>
</feature>
<evidence type="ECO:0000313" key="3">
    <source>
        <dbReference type="Proteomes" id="UP000095023"/>
    </source>
</evidence>
<name>A0A1E4TAF7_9ASCO</name>
<evidence type="ECO:0000313" key="2">
    <source>
        <dbReference type="EMBL" id="ODV88638.1"/>
    </source>
</evidence>
<feature type="transmembrane region" description="Helical" evidence="1">
    <location>
        <begin position="66"/>
        <end position="88"/>
    </location>
</feature>